<evidence type="ECO:0000256" key="3">
    <source>
        <dbReference type="ARBA" id="ARBA00022763"/>
    </source>
</evidence>
<evidence type="ECO:0000256" key="7">
    <source>
        <dbReference type="ARBA" id="ARBA00023125"/>
    </source>
</evidence>
<dbReference type="OrthoDB" id="30826at2759"/>
<keyword evidence="5" id="KW-0347">Helicase</keyword>
<gene>
    <name evidence="12" type="ORF">PPYR_14273</name>
</gene>
<dbReference type="GO" id="GO:0004386">
    <property type="term" value="F:helicase activity"/>
    <property type="evidence" value="ECO:0007669"/>
    <property type="project" value="UniProtKB-KW"/>
</dbReference>
<dbReference type="AlphaFoldDB" id="A0A5N4A4P7"/>
<keyword evidence="7" id="KW-0238">DNA-binding</keyword>
<sequence length="498" mass="56075">MPPAVKKQVSVIIFDVNCEKEFQEEANKCLMNICSTKWFSGSKDWTKLILLNTAETNVENPKFQKATHLLEATALVEYDPKLILQYIEDVKVGEGDWIVALALAIESLKTIDPKGVLAIQLLLISDFSHAPTDFKRNQITFVLNSLANCFLYVLGPKVKVPTHLSSFDDVQQWSKKVEFVDEETPSLAIVKEIVEGTPYSVVCDLDLGEQLFYNYRNPVPLQNWLVPLTVGTELAIPTKTKRFLRATYPPRIKEEGGERGEWSWHLSNDVNAEVAYDNVVGGVFRHGKFVPLTRDVEDNFKSREARCFKIVAFTEQRNVSEAILCGNGSLYVEGDNSKNFELLLRLLAERKMCAIAKRIYLANCRPTLFALFPNVRDGVFVATSLPYRDSVAGAIVEQDLREAPAVDGPAVSDVYDFLGKLDVTKLENVDESGSVRVPLNGMLSDPIRLGVVYRQLQRKYFGDDIVSEDFKSPRMLDDYEPYLHLFPARATDADGKKS</sequence>
<keyword evidence="10" id="KW-0539">Nucleus</keyword>
<dbReference type="SUPFAM" id="SSF53300">
    <property type="entry name" value="vWA-like"/>
    <property type="match status" value="1"/>
</dbReference>
<organism evidence="12 13">
    <name type="scientific">Photinus pyralis</name>
    <name type="common">Common eastern firefly</name>
    <name type="synonym">Lampyris pyralis</name>
    <dbReference type="NCBI Taxonomy" id="7054"/>
    <lineage>
        <taxon>Eukaryota</taxon>
        <taxon>Metazoa</taxon>
        <taxon>Ecdysozoa</taxon>
        <taxon>Arthropoda</taxon>
        <taxon>Hexapoda</taxon>
        <taxon>Insecta</taxon>
        <taxon>Pterygota</taxon>
        <taxon>Neoptera</taxon>
        <taxon>Endopterygota</taxon>
        <taxon>Coleoptera</taxon>
        <taxon>Polyphaga</taxon>
        <taxon>Elateriformia</taxon>
        <taxon>Elateroidea</taxon>
        <taxon>Lampyridae</taxon>
        <taxon>Lampyrinae</taxon>
        <taxon>Photinus</taxon>
    </lineage>
</organism>
<dbReference type="GO" id="GO:0006303">
    <property type="term" value="P:double-strand break repair via nonhomologous end joining"/>
    <property type="evidence" value="ECO:0007669"/>
    <property type="project" value="InterPro"/>
</dbReference>
<dbReference type="GO" id="GO:0043564">
    <property type="term" value="C:Ku70:Ku80 complex"/>
    <property type="evidence" value="ECO:0007669"/>
    <property type="project" value="TreeGrafter"/>
</dbReference>
<dbReference type="GO" id="GO:0042162">
    <property type="term" value="F:telomeric DNA binding"/>
    <property type="evidence" value="ECO:0007669"/>
    <property type="project" value="TreeGrafter"/>
</dbReference>
<dbReference type="PANTHER" id="PTHR12604:SF4">
    <property type="entry name" value="X-RAY REPAIR CROSS-COMPLEMENTING PROTEIN 5"/>
    <property type="match status" value="1"/>
</dbReference>
<reference evidence="12 13" key="1">
    <citation type="journal article" date="2018" name="Elife">
        <title>Firefly genomes illuminate parallel origins of bioluminescence in beetles.</title>
        <authorList>
            <person name="Fallon T.R."/>
            <person name="Lower S.E."/>
            <person name="Chang C.H."/>
            <person name="Bessho-Uehara M."/>
            <person name="Martin G.J."/>
            <person name="Bewick A.J."/>
            <person name="Behringer M."/>
            <person name="Debat H.J."/>
            <person name="Wong I."/>
            <person name="Day J.C."/>
            <person name="Suvorov A."/>
            <person name="Silva C.J."/>
            <person name="Stanger-Hall K.F."/>
            <person name="Hall D.W."/>
            <person name="Schmitz R.J."/>
            <person name="Nelson D.R."/>
            <person name="Lewis S.M."/>
            <person name="Shigenobu S."/>
            <person name="Bybee S.M."/>
            <person name="Larracuente A.M."/>
            <person name="Oba Y."/>
            <person name="Weng J.K."/>
        </authorList>
    </citation>
    <scope>NUCLEOTIDE SEQUENCE [LARGE SCALE GENOMIC DNA]</scope>
    <source>
        <strain evidence="12">1611_PpyrPB1</strain>
        <tissue evidence="12">Whole body</tissue>
    </source>
</reference>
<proteinExistence type="predicted"/>
<name>A0A5N4A4P7_PHOPY</name>
<keyword evidence="6" id="KW-0067">ATP-binding</keyword>
<dbReference type="Proteomes" id="UP000327044">
    <property type="component" value="Unassembled WGS sequence"/>
</dbReference>
<keyword evidence="9" id="KW-0234">DNA repair</keyword>
<dbReference type="Pfam" id="PF02735">
    <property type="entry name" value="Ku"/>
    <property type="match status" value="1"/>
</dbReference>
<dbReference type="SUPFAM" id="SSF100939">
    <property type="entry name" value="SPOC domain-like"/>
    <property type="match status" value="1"/>
</dbReference>
<dbReference type="EMBL" id="VVIM01000010">
    <property type="protein sequence ID" value="KAB0792314.1"/>
    <property type="molecule type" value="Genomic_DNA"/>
</dbReference>
<evidence type="ECO:0000256" key="2">
    <source>
        <dbReference type="ARBA" id="ARBA00022741"/>
    </source>
</evidence>
<evidence type="ECO:0000256" key="1">
    <source>
        <dbReference type="ARBA" id="ARBA00004123"/>
    </source>
</evidence>
<comment type="subcellular location">
    <subcellularLocation>
        <location evidence="1">Nucleus</location>
    </subcellularLocation>
</comment>
<evidence type="ECO:0000256" key="5">
    <source>
        <dbReference type="ARBA" id="ARBA00022806"/>
    </source>
</evidence>
<dbReference type="InParanoid" id="A0A5N4A4P7"/>
<protein>
    <recommendedName>
        <fullName evidence="11">Ku domain-containing protein</fullName>
    </recommendedName>
</protein>
<dbReference type="Gene3D" id="2.40.290.10">
    <property type="match status" value="1"/>
</dbReference>
<evidence type="ECO:0000256" key="8">
    <source>
        <dbReference type="ARBA" id="ARBA00023172"/>
    </source>
</evidence>
<accession>A0A5N4A4P7</accession>
<evidence type="ECO:0000313" key="13">
    <source>
        <dbReference type="Proteomes" id="UP000327044"/>
    </source>
</evidence>
<keyword evidence="13" id="KW-1185">Reference proteome</keyword>
<evidence type="ECO:0000256" key="6">
    <source>
        <dbReference type="ARBA" id="ARBA00022840"/>
    </source>
</evidence>
<dbReference type="InterPro" id="IPR016194">
    <property type="entry name" value="SPOC-like_C_dom_sf"/>
</dbReference>
<dbReference type="GO" id="GO:0000723">
    <property type="term" value="P:telomere maintenance"/>
    <property type="evidence" value="ECO:0007669"/>
    <property type="project" value="TreeGrafter"/>
</dbReference>
<dbReference type="PANTHER" id="PTHR12604">
    <property type="entry name" value="KU AUTOANTIGEN DNA HELICASE"/>
    <property type="match status" value="1"/>
</dbReference>
<dbReference type="GO" id="GO:0016787">
    <property type="term" value="F:hydrolase activity"/>
    <property type="evidence" value="ECO:0007669"/>
    <property type="project" value="UniProtKB-KW"/>
</dbReference>
<comment type="caution">
    <text evidence="12">The sequence shown here is derived from an EMBL/GenBank/DDBJ whole genome shotgun (WGS) entry which is preliminary data.</text>
</comment>
<evidence type="ECO:0000256" key="10">
    <source>
        <dbReference type="ARBA" id="ARBA00023242"/>
    </source>
</evidence>
<evidence type="ECO:0000259" key="11">
    <source>
        <dbReference type="Pfam" id="PF02735"/>
    </source>
</evidence>
<dbReference type="GO" id="GO:0003690">
    <property type="term" value="F:double-stranded DNA binding"/>
    <property type="evidence" value="ECO:0007669"/>
    <property type="project" value="TreeGrafter"/>
</dbReference>
<dbReference type="GO" id="GO:0005524">
    <property type="term" value="F:ATP binding"/>
    <property type="evidence" value="ECO:0007669"/>
    <property type="project" value="UniProtKB-KW"/>
</dbReference>
<feature type="domain" description="Ku" evidence="11">
    <location>
        <begin position="255"/>
        <end position="392"/>
    </location>
</feature>
<evidence type="ECO:0000256" key="9">
    <source>
        <dbReference type="ARBA" id="ARBA00023204"/>
    </source>
</evidence>
<keyword evidence="3" id="KW-0227">DNA damage</keyword>
<dbReference type="Gene3D" id="3.40.50.410">
    <property type="entry name" value="von Willebrand factor, type A domain"/>
    <property type="match status" value="1"/>
</dbReference>
<keyword evidence="2" id="KW-0547">Nucleotide-binding</keyword>
<evidence type="ECO:0000313" key="12">
    <source>
        <dbReference type="EMBL" id="KAB0792314.1"/>
    </source>
</evidence>
<evidence type="ECO:0000256" key="4">
    <source>
        <dbReference type="ARBA" id="ARBA00022801"/>
    </source>
</evidence>
<keyword evidence="8" id="KW-0233">DNA recombination</keyword>
<dbReference type="InterPro" id="IPR036465">
    <property type="entry name" value="vWFA_dom_sf"/>
</dbReference>
<keyword evidence="4" id="KW-0378">Hydrolase</keyword>
<dbReference type="InterPro" id="IPR006164">
    <property type="entry name" value="DNA_bd_Ku70/Ku80"/>
</dbReference>
<dbReference type="GO" id="GO:0006310">
    <property type="term" value="P:DNA recombination"/>
    <property type="evidence" value="ECO:0007669"/>
    <property type="project" value="UniProtKB-KW"/>
</dbReference>